<keyword evidence="3 10" id="KW-0813">Transport</keyword>
<feature type="binding site" evidence="8">
    <location>
        <position position="340"/>
    </location>
    <ligand>
        <name>Na(+)</name>
        <dbReference type="ChEBI" id="CHEBI:29101"/>
        <label>1</label>
    </ligand>
</feature>
<keyword evidence="9" id="KW-1015">Disulfide bond</keyword>
<dbReference type="GO" id="GO:0046872">
    <property type="term" value="F:metal ion binding"/>
    <property type="evidence" value="ECO:0007669"/>
    <property type="project" value="UniProtKB-KW"/>
</dbReference>
<feature type="transmembrane region" description="Helical" evidence="11">
    <location>
        <begin position="43"/>
        <end position="64"/>
    </location>
</feature>
<dbReference type="InterPro" id="IPR000175">
    <property type="entry name" value="Na/ntran_symport"/>
</dbReference>
<accession>B7S8D1</accession>
<feature type="disulfide bond" evidence="9">
    <location>
        <begin position="161"/>
        <end position="170"/>
    </location>
</feature>
<dbReference type="SUPFAM" id="SSF161070">
    <property type="entry name" value="SNF-like"/>
    <property type="match status" value="1"/>
</dbReference>
<gene>
    <name evidence="12" type="ORF">GFP_L3_0170</name>
</gene>
<feature type="transmembrane region" description="Helical" evidence="11">
    <location>
        <begin position="467"/>
        <end position="494"/>
    </location>
</feature>
<feature type="binding site" evidence="8">
    <location>
        <position position="57"/>
    </location>
    <ligand>
        <name>Na(+)</name>
        <dbReference type="ChEBI" id="CHEBI:29101"/>
        <label>1</label>
    </ligand>
</feature>
<evidence type="ECO:0000256" key="3">
    <source>
        <dbReference type="ARBA" id="ARBA00022448"/>
    </source>
</evidence>
<dbReference type="Pfam" id="PF00209">
    <property type="entry name" value="SNF"/>
    <property type="match status" value="1"/>
</dbReference>
<feature type="transmembrane region" description="Helical" evidence="11">
    <location>
        <begin position="500"/>
        <end position="520"/>
    </location>
</feature>
<feature type="transmembrane region" description="Helical" evidence="11">
    <location>
        <begin position="76"/>
        <end position="95"/>
    </location>
</feature>
<feature type="binding site" evidence="8">
    <location>
        <position position="55"/>
    </location>
    <ligand>
        <name>Na(+)</name>
        <dbReference type="ChEBI" id="CHEBI:29101"/>
        <label>1</label>
    </ligand>
</feature>
<dbReference type="PRINTS" id="PR00176">
    <property type="entry name" value="NANEUSMPORT"/>
</dbReference>
<dbReference type="GO" id="GO:0089718">
    <property type="term" value="P:amino acid import across plasma membrane"/>
    <property type="evidence" value="ECO:0007669"/>
    <property type="project" value="TreeGrafter"/>
</dbReference>
<dbReference type="GO" id="GO:0015187">
    <property type="term" value="F:glycine transmembrane transporter activity"/>
    <property type="evidence" value="ECO:0007669"/>
    <property type="project" value="TreeGrafter"/>
</dbReference>
<sequence>MIENSGDCEAVGCTGDEFMRGVKRLSIKVTEAVMKKPKERKGWANKAEFILSCMGYAIGIGNVWRFPFLVYKNGGGAFLIPFVLMLVTMGIPIFYLEVVLGQYSGLGPFQVYESLAPAFGGVGLCTLLVIALVSIYYMVLMSWIMSYIVASFQPKLAWGYCDNEWNDAACYSQLQDAQCRGQNSSSIFFNKTCQSITTVCQKFGFPEGGLQESCYNSSFNVPVKSLYKRVLSSEQYFNNYALGMNGATWENYGSLNWQLLIYLSLGWTIVFFCLSRGVKSAGKVAYFTALFPYVMLTAVLIRGLTLENAMEGIKYFIIPDFNQLTNANVWGDAASQVFYSLGIGCGSLITMSSFNSFSNNCFRDSIFVAVANVFTSVFAGFAIFSILGYLAMKMEMPIQELAQDGGLALAFIAYPEAVNQMPLPNLWAILFFLMLFILGLGSQFPGVQAVSTAIIDLKPSLREKETLVIFGVCFGGWLLGLPMIFGGGVLLYQLMDWNTASWAVLLIGVAELGVPCWMYGCNKFINNISEMKMKFNKFSYWYWWVNWIILAPATCLIIFIYQMTKNDPVTYGTYEYPLWAKSIGTLIGLSTLIPLPLYFVYRLYKGPVSLKHLNFRLNPFKVVLFVLCYFFRRT</sequence>
<evidence type="ECO:0000256" key="11">
    <source>
        <dbReference type="SAM" id="Phobius"/>
    </source>
</evidence>
<dbReference type="PROSITE" id="PS50267">
    <property type="entry name" value="NA_NEUROTRAN_SYMP_3"/>
    <property type="match status" value="1"/>
</dbReference>
<keyword evidence="7 11" id="KW-0472">Membrane</keyword>
<feature type="transmembrane region" description="Helical" evidence="11">
    <location>
        <begin position="115"/>
        <end position="139"/>
    </location>
</feature>
<dbReference type="AlphaFoldDB" id="B7S8D1"/>
<feature type="binding site" evidence="8">
    <location>
        <position position="438"/>
    </location>
    <ligand>
        <name>Na(+)</name>
        <dbReference type="ChEBI" id="CHEBI:29101"/>
        <label>1</label>
    </ligand>
</feature>
<dbReference type="GO" id="GO:0015179">
    <property type="term" value="F:L-amino acid transmembrane transporter activity"/>
    <property type="evidence" value="ECO:0007669"/>
    <property type="project" value="TreeGrafter"/>
</dbReference>
<feature type="transmembrane region" description="Helical" evidence="11">
    <location>
        <begin position="284"/>
        <end position="304"/>
    </location>
</feature>
<evidence type="ECO:0000256" key="9">
    <source>
        <dbReference type="PIRSR" id="PIRSR600175-2"/>
    </source>
</evidence>
<feature type="transmembrane region" description="Helical" evidence="11">
    <location>
        <begin position="259"/>
        <end position="278"/>
    </location>
</feature>
<dbReference type="EMBL" id="EF710645">
    <property type="protein sequence ID" value="ACE75156.1"/>
    <property type="molecule type" value="Genomic_DNA"/>
</dbReference>
<evidence type="ECO:0000256" key="7">
    <source>
        <dbReference type="ARBA" id="ARBA00023136"/>
    </source>
</evidence>
<organism evidence="12">
    <name type="scientific">Glyptapanteles flavicoxis</name>
    <dbReference type="NCBI Taxonomy" id="463051"/>
    <lineage>
        <taxon>Eukaryota</taxon>
        <taxon>Metazoa</taxon>
        <taxon>Ecdysozoa</taxon>
        <taxon>Arthropoda</taxon>
        <taxon>Hexapoda</taxon>
        <taxon>Insecta</taxon>
        <taxon>Pterygota</taxon>
        <taxon>Neoptera</taxon>
        <taxon>Endopterygota</taxon>
        <taxon>Hymenoptera</taxon>
        <taxon>Apocrita</taxon>
        <taxon>Ichneumonoidea</taxon>
        <taxon>Braconidae</taxon>
        <taxon>Microgastrinae</taxon>
        <taxon>Glyptapanteles</taxon>
    </lineage>
</organism>
<keyword evidence="4 10" id="KW-0812">Transmembrane</keyword>
<comment type="similarity">
    <text evidence="2 10">Belongs to the sodium:neurotransmitter symporter (SNF) (TC 2.A.22) family.</text>
</comment>
<feature type="transmembrane region" description="Helical" evidence="11">
    <location>
        <begin position="426"/>
        <end position="455"/>
    </location>
</feature>
<reference evidence="12" key="1">
    <citation type="submission" date="2007-06" db="EMBL/GenBank/DDBJ databases">
        <title>Bracovirus Evolution: Comparative Genomics of Multiple Viral and Proviral Genomes.</title>
        <authorList>
            <person name="Desjardins C.A."/>
            <person name="Gundersen-Rindal D.E."/>
            <person name="Hostetler J.B."/>
            <person name="Tallon L.J."/>
            <person name="Utterback T.R."/>
            <person name="Fuester R.W."/>
            <person name="Schatz M.C."/>
            <person name="Pedroni M.J."/>
            <person name="Fadrosh D.W."/>
            <person name="Haas B.J."/>
            <person name="Toms B.S."/>
            <person name="Chen D."/>
            <person name="Nene V."/>
        </authorList>
    </citation>
    <scope>NUCLEOTIDE SEQUENCE</scope>
</reference>
<keyword evidence="6 11" id="KW-1133">Transmembrane helix</keyword>
<proteinExistence type="inferred from homology"/>
<evidence type="ECO:0000256" key="4">
    <source>
        <dbReference type="ARBA" id="ARBA00022692"/>
    </source>
</evidence>
<keyword evidence="8" id="KW-0479">Metal-binding</keyword>
<evidence type="ECO:0000256" key="8">
    <source>
        <dbReference type="PIRSR" id="PIRSR600175-1"/>
    </source>
</evidence>
<feature type="transmembrane region" description="Helical" evidence="11">
    <location>
        <begin position="366"/>
        <end position="391"/>
    </location>
</feature>
<dbReference type="InterPro" id="IPR037272">
    <property type="entry name" value="SNS_sf"/>
</dbReference>
<evidence type="ECO:0000256" key="10">
    <source>
        <dbReference type="RuleBase" id="RU003732"/>
    </source>
</evidence>
<protein>
    <recommendedName>
        <fullName evidence="10">Transporter</fullName>
    </recommendedName>
</protein>
<name>B7S8D1_9HYME</name>
<keyword evidence="8" id="KW-0915">Sodium</keyword>
<evidence type="ECO:0000256" key="6">
    <source>
        <dbReference type="ARBA" id="ARBA00022989"/>
    </source>
</evidence>
<feature type="transmembrane region" description="Helical" evidence="11">
    <location>
        <begin position="583"/>
        <end position="601"/>
    </location>
</feature>
<feature type="binding site" evidence="8">
    <location>
        <position position="442"/>
    </location>
    <ligand>
        <name>Na(+)</name>
        <dbReference type="ChEBI" id="CHEBI:29101"/>
        <label>1</label>
    </ligand>
</feature>
<dbReference type="PANTHER" id="PTHR11616">
    <property type="entry name" value="SODIUM/CHLORIDE DEPENDENT TRANSPORTER"/>
    <property type="match status" value="1"/>
</dbReference>
<evidence type="ECO:0000313" key="12">
    <source>
        <dbReference type="EMBL" id="ACE75156.1"/>
    </source>
</evidence>
<evidence type="ECO:0000256" key="2">
    <source>
        <dbReference type="ARBA" id="ARBA00006459"/>
    </source>
</evidence>
<evidence type="ECO:0000256" key="5">
    <source>
        <dbReference type="ARBA" id="ARBA00022847"/>
    </source>
</evidence>
<dbReference type="PROSITE" id="PS00610">
    <property type="entry name" value="NA_NEUROTRAN_SYMP_1"/>
    <property type="match status" value="1"/>
</dbReference>
<evidence type="ECO:0000256" key="1">
    <source>
        <dbReference type="ARBA" id="ARBA00004141"/>
    </source>
</evidence>
<dbReference type="GO" id="GO:0005886">
    <property type="term" value="C:plasma membrane"/>
    <property type="evidence" value="ECO:0007669"/>
    <property type="project" value="TreeGrafter"/>
</dbReference>
<keyword evidence="5 10" id="KW-0769">Symport</keyword>
<comment type="subcellular location">
    <subcellularLocation>
        <location evidence="1">Membrane</location>
        <topology evidence="1">Multi-pass membrane protein</topology>
    </subcellularLocation>
</comment>
<dbReference type="PANTHER" id="PTHR11616:SF236">
    <property type="entry name" value="TRANSPORTER"/>
    <property type="match status" value="1"/>
</dbReference>
<feature type="transmembrane region" description="Helical" evidence="11">
    <location>
        <begin position="541"/>
        <end position="563"/>
    </location>
</feature>
<feature type="binding site" evidence="8">
    <location>
        <position position="62"/>
    </location>
    <ligand>
        <name>Na(+)</name>
        <dbReference type="ChEBI" id="CHEBI:29101"/>
        <label>1</label>
    </ligand>
</feature>
<dbReference type="GO" id="GO:0005283">
    <property type="term" value="F:amino acid:sodium symporter activity"/>
    <property type="evidence" value="ECO:0007669"/>
    <property type="project" value="TreeGrafter"/>
</dbReference>
<feature type="binding site" evidence="8">
    <location>
        <position position="372"/>
    </location>
    <ligand>
        <name>Na(+)</name>
        <dbReference type="ChEBI" id="CHEBI:29101"/>
        <label>1</label>
    </ligand>
</feature>